<dbReference type="AlphaFoldDB" id="A0A484L725"/>
<proteinExistence type="predicted"/>
<evidence type="ECO:0000256" key="1">
    <source>
        <dbReference type="ARBA" id="ARBA00004474"/>
    </source>
</evidence>
<evidence type="ECO:0000313" key="2">
    <source>
        <dbReference type="EMBL" id="VFQ71981.1"/>
    </source>
</evidence>
<name>A0A484L725_9ASTE</name>
<sequence length="132" mass="14637">MQALLASRKASPADPPNPYAFFACVLSPTRELAVQICQQFSALGAGIGVKCVAGSTANQSEINDLTIDGNTTPEESHDDRWNKDDEVESANLKIFSVTSIKALDYIFHINAYFNLVHFDCLYFSLKRMQMIN</sequence>
<dbReference type="Gene3D" id="3.40.50.300">
    <property type="entry name" value="P-loop containing nucleotide triphosphate hydrolases"/>
    <property type="match status" value="1"/>
</dbReference>
<evidence type="ECO:0008006" key="4">
    <source>
        <dbReference type="Google" id="ProtNLM"/>
    </source>
</evidence>
<dbReference type="EMBL" id="OOIL02001104">
    <property type="protein sequence ID" value="VFQ71981.1"/>
    <property type="molecule type" value="Genomic_DNA"/>
</dbReference>
<keyword evidence="3" id="KW-1185">Reference proteome</keyword>
<evidence type="ECO:0000313" key="3">
    <source>
        <dbReference type="Proteomes" id="UP000595140"/>
    </source>
</evidence>
<protein>
    <recommendedName>
        <fullName evidence="4">DEAD/DEAH box helicase domain-containing protein</fullName>
    </recommendedName>
</protein>
<gene>
    <name evidence="2" type="ORF">CCAM_LOCUS13757</name>
</gene>
<dbReference type="OrthoDB" id="10261904at2759"/>
<dbReference type="SUPFAM" id="SSF52540">
    <property type="entry name" value="P-loop containing nucleoside triphosphate hydrolases"/>
    <property type="match status" value="1"/>
</dbReference>
<comment type="subcellular location">
    <subcellularLocation>
        <location evidence="1">Plastid</location>
    </subcellularLocation>
</comment>
<dbReference type="InterPro" id="IPR027417">
    <property type="entry name" value="P-loop_NTPase"/>
</dbReference>
<dbReference type="Proteomes" id="UP000595140">
    <property type="component" value="Unassembled WGS sequence"/>
</dbReference>
<organism evidence="2 3">
    <name type="scientific">Cuscuta campestris</name>
    <dbReference type="NCBI Taxonomy" id="132261"/>
    <lineage>
        <taxon>Eukaryota</taxon>
        <taxon>Viridiplantae</taxon>
        <taxon>Streptophyta</taxon>
        <taxon>Embryophyta</taxon>
        <taxon>Tracheophyta</taxon>
        <taxon>Spermatophyta</taxon>
        <taxon>Magnoliopsida</taxon>
        <taxon>eudicotyledons</taxon>
        <taxon>Gunneridae</taxon>
        <taxon>Pentapetalae</taxon>
        <taxon>asterids</taxon>
        <taxon>lamiids</taxon>
        <taxon>Solanales</taxon>
        <taxon>Convolvulaceae</taxon>
        <taxon>Cuscuteae</taxon>
        <taxon>Cuscuta</taxon>
        <taxon>Cuscuta subgen. Grammica</taxon>
        <taxon>Cuscuta sect. Cleistogrammica</taxon>
    </lineage>
</organism>
<accession>A0A484L725</accession>
<reference evidence="2 3" key="1">
    <citation type="submission" date="2018-04" db="EMBL/GenBank/DDBJ databases">
        <authorList>
            <person name="Vogel A."/>
        </authorList>
    </citation>
    <scope>NUCLEOTIDE SEQUENCE [LARGE SCALE GENOMIC DNA]</scope>
</reference>
<dbReference type="GO" id="GO:0009536">
    <property type="term" value="C:plastid"/>
    <property type="evidence" value="ECO:0007669"/>
    <property type="project" value="UniProtKB-SubCell"/>
</dbReference>